<keyword evidence="2" id="KW-1185">Reference proteome</keyword>
<dbReference type="PROSITE" id="PS01229">
    <property type="entry name" value="COF_2"/>
    <property type="match status" value="1"/>
</dbReference>
<dbReference type="SFLD" id="SFLDS00003">
    <property type="entry name" value="Haloacid_Dehalogenase"/>
    <property type="match status" value="1"/>
</dbReference>
<dbReference type="InterPro" id="IPR006379">
    <property type="entry name" value="HAD-SF_hydro_IIB"/>
</dbReference>
<dbReference type="EMBL" id="JBCITK010000001">
    <property type="protein sequence ID" value="MEN0643516.1"/>
    <property type="molecule type" value="Genomic_DNA"/>
</dbReference>
<evidence type="ECO:0000313" key="2">
    <source>
        <dbReference type="Proteomes" id="UP001418796"/>
    </source>
</evidence>
<dbReference type="Gene3D" id="3.30.1240.10">
    <property type="match status" value="1"/>
</dbReference>
<keyword evidence="1" id="KW-0378">Hydrolase</keyword>
<organism evidence="1 2">
    <name type="scientific">Alkalicoccobacillus gibsonii</name>
    <dbReference type="NCBI Taxonomy" id="79881"/>
    <lineage>
        <taxon>Bacteria</taxon>
        <taxon>Bacillati</taxon>
        <taxon>Bacillota</taxon>
        <taxon>Bacilli</taxon>
        <taxon>Bacillales</taxon>
        <taxon>Bacillaceae</taxon>
        <taxon>Alkalicoccobacillus</taxon>
    </lineage>
</organism>
<dbReference type="PANTHER" id="PTHR10000:SF55">
    <property type="entry name" value="5-AMINO-6-(5-PHOSPHO-D-RIBITYLAMINO)URACIL PHOSPHATASE YCSE"/>
    <property type="match status" value="1"/>
</dbReference>
<dbReference type="SFLD" id="SFLDG01144">
    <property type="entry name" value="C2.B.4:_PGP_Like"/>
    <property type="match status" value="1"/>
</dbReference>
<dbReference type="RefSeq" id="WP_343130425.1">
    <property type="nucleotide sequence ID" value="NZ_JBCITK010000001.1"/>
</dbReference>
<sequence length="290" mass="31613">MIQLIATDMDGTLLNDQKKVSTENIKAIKAAQNEGIEVVVATGRSKEEAQEPLDEAGLTCPIISINGAETWDAAGNVADVKPLPYEEAMKAMKLLREHAIYFELYLQSGTYSESKEQAMDVIVQLMESIKGAVGTQIEMQRMANKRIQNGSISFVDQFETVLTDSSDAILKLLAFSTNLVILDQVEEELKENPYLAVTASARGNLEINAIDAQKGIALQAYAKQAGIPMESVMALGDNLNDLSMMKVAGYPVAMGNAAYEVKQLCTYQTDTNDEHGVANAIYTYTNLKKA</sequence>
<gene>
    <name evidence="1" type="ORF">MKY91_10195</name>
</gene>
<dbReference type="Proteomes" id="UP001418796">
    <property type="component" value="Unassembled WGS sequence"/>
</dbReference>
<protein>
    <submittedName>
        <fullName evidence="1">HAD family hydrolase</fullName>
        <ecNumber evidence="1">3.-.-.-</ecNumber>
    </submittedName>
</protein>
<reference evidence="1 2" key="1">
    <citation type="submission" date="2024-03" db="EMBL/GenBank/DDBJ databases">
        <title>Bacilli Hybrid Assemblies.</title>
        <authorList>
            <person name="Kovac J."/>
        </authorList>
    </citation>
    <scope>NUCLEOTIDE SEQUENCE [LARGE SCALE GENOMIC DNA]</scope>
    <source>
        <strain evidence="1 2">FSL R7-0666</strain>
    </source>
</reference>
<dbReference type="SFLD" id="SFLDG01140">
    <property type="entry name" value="C2.B:_Phosphomannomutase_and_P"/>
    <property type="match status" value="1"/>
</dbReference>
<dbReference type="InterPro" id="IPR036412">
    <property type="entry name" value="HAD-like_sf"/>
</dbReference>
<accession>A0ABU9VHX7</accession>
<dbReference type="Pfam" id="PF08282">
    <property type="entry name" value="Hydrolase_3"/>
    <property type="match status" value="1"/>
</dbReference>
<dbReference type="InterPro" id="IPR023214">
    <property type="entry name" value="HAD_sf"/>
</dbReference>
<dbReference type="EC" id="3.-.-.-" evidence="1"/>
<dbReference type="CDD" id="cd07516">
    <property type="entry name" value="HAD_Pase"/>
    <property type="match status" value="1"/>
</dbReference>
<name>A0ABU9VHX7_9BACI</name>
<evidence type="ECO:0000313" key="1">
    <source>
        <dbReference type="EMBL" id="MEN0643516.1"/>
    </source>
</evidence>
<dbReference type="InterPro" id="IPR000150">
    <property type="entry name" value="Cof"/>
</dbReference>
<dbReference type="NCBIfam" id="TIGR00099">
    <property type="entry name" value="Cof-subfamily"/>
    <property type="match status" value="1"/>
</dbReference>
<comment type="caution">
    <text evidence="1">The sequence shown here is derived from an EMBL/GenBank/DDBJ whole genome shotgun (WGS) entry which is preliminary data.</text>
</comment>
<dbReference type="PROSITE" id="PS01228">
    <property type="entry name" value="COF_1"/>
    <property type="match status" value="1"/>
</dbReference>
<dbReference type="NCBIfam" id="TIGR01484">
    <property type="entry name" value="HAD-SF-IIB"/>
    <property type="match status" value="1"/>
</dbReference>
<dbReference type="SUPFAM" id="SSF56784">
    <property type="entry name" value="HAD-like"/>
    <property type="match status" value="1"/>
</dbReference>
<dbReference type="Gene3D" id="3.40.50.1000">
    <property type="entry name" value="HAD superfamily/HAD-like"/>
    <property type="match status" value="1"/>
</dbReference>
<dbReference type="GO" id="GO:0016787">
    <property type="term" value="F:hydrolase activity"/>
    <property type="evidence" value="ECO:0007669"/>
    <property type="project" value="UniProtKB-KW"/>
</dbReference>
<proteinExistence type="predicted"/>
<dbReference type="PANTHER" id="PTHR10000">
    <property type="entry name" value="PHOSPHOSERINE PHOSPHATASE"/>
    <property type="match status" value="1"/>
</dbReference>